<feature type="signal peptide" evidence="2">
    <location>
        <begin position="1"/>
        <end position="21"/>
    </location>
</feature>
<gene>
    <name evidence="4" type="ORF">E5Q11_09675</name>
</gene>
<protein>
    <recommendedName>
        <fullName evidence="3">Lipocalin-like domain-containing protein</fullName>
    </recommendedName>
</protein>
<reference evidence="4 5" key="1">
    <citation type="submission" date="2019-04" db="EMBL/GenBank/DDBJ databases">
        <authorList>
            <person name="Park S."/>
            <person name="Yoon J.-H."/>
        </authorList>
    </citation>
    <scope>NUCLEOTIDE SEQUENCE [LARGE SCALE GENOMIC DNA]</scope>
    <source>
        <strain evidence="4 5">HJM-18</strain>
    </source>
</reference>
<dbReference type="PROSITE" id="PS51257">
    <property type="entry name" value="PROKAR_LIPOPROTEIN"/>
    <property type="match status" value="1"/>
</dbReference>
<evidence type="ECO:0000256" key="1">
    <source>
        <dbReference type="SAM" id="MobiDB-lite"/>
    </source>
</evidence>
<accession>A0A4Z1CI91</accession>
<evidence type="ECO:0000313" key="4">
    <source>
        <dbReference type="EMBL" id="TGN40522.1"/>
    </source>
</evidence>
<comment type="caution">
    <text evidence="4">The sequence shown here is derived from an EMBL/GenBank/DDBJ whole genome shotgun (WGS) entry which is preliminary data.</text>
</comment>
<dbReference type="AlphaFoldDB" id="A0A4Z1CI91"/>
<feature type="compositionally biased region" description="Gly residues" evidence="1">
    <location>
        <begin position="26"/>
        <end position="36"/>
    </location>
</feature>
<feature type="domain" description="Lipocalin-like" evidence="3">
    <location>
        <begin position="423"/>
        <end position="489"/>
    </location>
</feature>
<evidence type="ECO:0000256" key="2">
    <source>
        <dbReference type="SAM" id="SignalP"/>
    </source>
</evidence>
<dbReference type="RefSeq" id="WP_135803184.1">
    <property type="nucleotide sequence ID" value="NZ_SRPF01000002.1"/>
</dbReference>
<feature type="region of interest" description="Disordered" evidence="1">
    <location>
        <begin position="26"/>
        <end position="52"/>
    </location>
</feature>
<sequence>MLKKHLLFRSILAATLTTGLAACGGGGSSSGGGDSGSGKSTPQTGTFVDSPVAGLEYTRSESGNTRYLTDENGQFTYTSGENITFSIGQYTIGSVQGKSTVSPRDLGEDNGAINVARVLQTLDDDQDPSNGITISSQVRTQASQAATPRDISKLADLNTISAEILAIASNGATQLVSETEAEAHLNETLDSLGDSTILDCSDSNAKSLTATDLAGMTLGHIKDDETLIFEFGQGVFTEYNSDTTTPGSAFKRTGTWALNQSTDSLTLTFESEGQTVNEVYGVCDAGNSILFETGEGTSTAYKLNTAVDGARTAGTYLLGFPDETGAVITVGEDNALTYIQGEDVVSASTTTVEGRTAINWGIGEPTDQLLFLSGQAKRAGIYVDIGEDGSFSRLGTFKSTAPIVSAVPTAEELSGLTSLYRSDANDVVTFSLQADNNYVEYYNDSYNGDVRQPAGTRGGTWSVSNGELTLNETGGGSETYRVALSATSLYFAMKSESDGDTSEVNRITSTSIAKPITDASFVGSYTVAIPTEEATETLVIFEGDSCNYSGTGCNWDVIDGVASITFGADSDATAQVWQMANRANGFIFVITHENDLNDIEPGFMFRN</sequence>
<dbReference type="Pfam" id="PF13648">
    <property type="entry name" value="Lipocalin_4"/>
    <property type="match status" value="1"/>
</dbReference>
<evidence type="ECO:0000313" key="5">
    <source>
        <dbReference type="Proteomes" id="UP000298325"/>
    </source>
</evidence>
<keyword evidence="2" id="KW-0732">Signal</keyword>
<dbReference type="EMBL" id="SRPF01000002">
    <property type="protein sequence ID" value="TGN40522.1"/>
    <property type="molecule type" value="Genomic_DNA"/>
</dbReference>
<dbReference type="InterPro" id="IPR024311">
    <property type="entry name" value="Lipocalin-like"/>
</dbReference>
<organism evidence="4 5">
    <name type="scientific">Marinobacter confluentis</name>
    <dbReference type="NCBI Taxonomy" id="1697557"/>
    <lineage>
        <taxon>Bacteria</taxon>
        <taxon>Pseudomonadati</taxon>
        <taxon>Pseudomonadota</taxon>
        <taxon>Gammaproteobacteria</taxon>
        <taxon>Pseudomonadales</taxon>
        <taxon>Marinobacteraceae</taxon>
        <taxon>Marinobacter</taxon>
    </lineage>
</organism>
<name>A0A4Z1CI91_9GAMM</name>
<dbReference type="OrthoDB" id="5592990at2"/>
<evidence type="ECO:0000259" key="3">
    <source>
        <dbReference type="Pfam" id="PF13648"/>
    </source>
</evidence>
<feature type="chain" id="PRO_5021235441" description="Lipocalin-like domain-containing protein" evidence="2">
    <location>
        <begin position="22"/>
        <end position="607"/>
    </location>
</feature>
<dbReference type="Proteomes" id="UP000298325">
    <property type="component" value="Unassembled WGS sequence"/>
</dbReference>
<proteinExistence type="predicted"/>
<keyword evidence="5" id="KW-1185">Reference proteome</keyword>